<dbReference type="Proteomes" id="UP000738359">
    <property type="component" value="Unassembled WGS sequence"/>
</dbReference>
<dbReference type="AlphaFoldDB" id="A0A9P6LZH2"/>
<reference evidence="2" key="1">
    <citation type="journal article" date="2020" name="Fungal Divers.">
        <title>Resolving the Mortierellaceae phylogeny through synthesis of multi-gene phylogenetics and phylogenomics.</title>
        <authorList>
            <person name="Vandepol N."/>
            <person name="Liber J."/>
            <person name="Desiro A."/>
            <person name="Na H."/>
            <person name="Kennedy M."/>
            <person name="Barry K."/>
            <person name="Grigoriev I.V."/>
            <person name="Miller A.N."/>
            <person name="O'Donnell K."/>
            <person name="Stajich J.E."/>
            <person name="Bonito G."/>
        </authorList>
    </citation>
    <scope>NUCLEOTIDE SEQUENCE</scope>
    <source>
        <strain evidence="2">CK1249</strain>
    </source>
</reference>
<protein>
    <submittedName>
        <fullName evidence="2">Uncharacterized protein</fullName>
    </submittedName>
</protein>
<proteinExistence type="predicted"/>
<keyword evidence="1" id="KW-0812">Transmembrane</keyword>
<name>A0A9P6LZH2_MORAP</name>
<keyword evidence="1" id="KW-0472">Membrane</keyword>
<evidence type="ECO:0000313" key="2">
    <source>
        <dbReference type="EMBL" id="KAF9954120.1"/>
    </source>
</evidence>
<feature type="transmembrane region" description="Helical" evidence="1">
    <location>
        <begin position="20"/>
        <end position="41"/>
    </location>
</feature>
<dbReference type="OrthoDB" id="2436494at2759"/>
<feature type="transmembrane region" description="Helical" evidence="1">
    <location>
        <begin position="53"/>
        <end position="71"/>
    </location>
</feature>
<dbReference type="EMBL" id="JAAAHY010000990">
    <property type="protein sequence ID" value="KAF9954120.1"/>
    <property type="molecule type" value="Genomic_DNA"/>
</dbReference>
<evidence type="ECO:0000313" key="3">
    <source>
        <dbReference type="Proteomes" id="UP000738359"/>
    </source>
</evidence>
<evidence type="ECO:0000256" key="1">
    <source>
        <dbReference type="SAM" id="Phobius"/>
    </source>
</evidence>
<sequence>MAAASFGMGMALKDDLDYPGHLEIILAVDGLDIILYTATIFTSTRVHTRLFRILFRLVMIIMALYGPARALNECKFWVRRIYSYDSRFGPPDPSGAQGKRCIVALTVCVLTVIELVSYWRSDEGTEQAVHEELAAPIDIEMGDAVDQRKMTAAPDPMPVFAIAHYR</sequence>
<gene>
    <name evidence="2" type="ORF">BGZ70_010668</name>
</gene>
<comment type="caution">
    <text evidence="2">The sequence shown here is derived from an EMBL/GenBank/DDBJ whole genome shotgun (WGS) entry which is preliminary data.</text>
</comment>
<keyword evidence="3" id="KW-1185">Reference proteome</keyword>
<organism evidence="2 3">
    <name type="scientific">Mortierella alpina</name>
    <name type="common">Oleaginous fungus</name>
    <name type="synonym">Mortierella renispora</name>
    <dbReference type="NCBI Taxonomy" id="64518"/>
    <lineage>
        <taxon>Eukaryota</taxon>
        <taxon>Fungi</taxon>
        <taxon>Fungi incertae sedis</taxon>
        <taxon>Mucoromycota</taxon>
        <taxon>Mortierellomycotina</taxon>
        <taxon>Mortierellomycetes</taxon>
        <taxon>Mortierellales</taxon>
        <taxon>Mortierellaceae</taxon>
        <taxon>Mortierella</taxon>
    </lineage>
</organism>
<keyword evidence="1" id="KW-1133">Transmembrane helix</keyword>
<accession>A0A9P6LZH2</accession>